<dbReference type="InterPro" id="IPR009057">
    <property type="entry name" value="Homeodomain-like_sf"/>
</dbReference>
<keyword evidence="10" id="KW-1185">Reference proteome</keyword>
<dbReference type="Pfam" id="PF00249">
    <property type="entry name" value="Myb_DNA-binding"/>
    <property type="match status" value="2"/>
</dbReference>
<sequence>MGRAPCCDKASVKKGPWSPEEDAKLKAYIEEHGTGGNWIALPQKIVGLKRCGKSCRLRWLNYLRRNIKHGDFTEEEEHIICSLYISIGSRWSIIAAQLPGRTDNDIKNYWNTKLKKKLLGKRAPSRRARANQDPYLAAGGGNMCSTSGGNSAATATQTLSASALERIQLHMRLQGMYGAFGCSGGGGNDDRNAVVGAAAPQWPKLEALLQANRLLPGSLPTDAMATTVSVQQRHHQHLVDHQSLAVGAGNAAAVEGEQQQLSSADAANYMALPGGGFFERPKLGFYSPSAEAEATAAAASVEMNSVAPMVGGGYGGAGFEQYHHHDVLYEFLYSNYGSVGELAQDGHVPTLPELQCPNGAAVDGADEKFSVWTASAACDYGAAGGYQIQLGNSIGSNLHDYVLGGYDQWE</sequence>
<evidence type="ECO:0008006" key="11">
    <source>
        <dbReference type="Google" id="ProtNLM"/>
    </source>
</evidence>
<dbReference type="PROSITE" id="PS51294">
    <property type="entry name" value="HTH_MYB"/>
    <property type="match status" value="2"/>
</dbReference>
<dbReference type="KEGG" id="zma:103627833"/>
<evidence type="ECO:0000256" key="2">
    <source>
        <dbReference type="ARBA" id="ARBA00022737"/>
    </source>
</evidence>
<keyword evidence="4" id="KW-0238">DNA-binding</keyword>
<dbReference type="AlphaFoldDB" id="A0A804PNY9"/>
<evidence type="ECO:0000313" key="9">
    <source>
        <dbReference type="EnsemblPlants" id="Zm00001eb257280_P001"/>
    </source>
</evidence>
<dbReference type="GO" id="GO:0003677">
    <property type="term" value="F:DNA binding"/>
    <property type="evidence" value="ECO:0007669"/>
    <property type="project" value="UniProtKB-KW"/>
</dbReference>
<dbReference type="Gene3D" id="1.10.10.60">
    <property type="entry name" value="Homeodomain-like"/>
    <property type="match status" value="2"/>
</dbReference>
<feature type="domain" description="HTH myb-type" evidence="8">
    <location>
        <begin position="64"/>
        <end position="118"/>
    </location>
</feature>
<accession>A0A804PNY9</accession>
<proteinExistence type="predicted"/>
<keyword evidence="6" id="KW-0539">Nucleus</keyword>
<dbReference type="GO" id="GO:0005634">
    <property type="term" value="C:nucleus"/>
    <property type="evidence" value="ECO:0000318"/>
    <property type="project" value="GO_Central"/>
</dbReference>
<dbReference type="GeneID" id="103627833"/>
<feature type="domain" description="Myb-like" evidence="7">
    <location>
        <begin position="64"/>
        <end position="114"/>
    </location>
</feature>
<evidence type="ECO:0000259" key="7">
    <source>
        <dbReference type="PROSITE" id="PS50090"/>
    </source>
</evidence>
<keyword evidence="5" id="KW-0804">Transcription</keyword>
<dbReference type="Gramene" id="Zm00001eb257280_T001">
    <property type="protein sequence ID" value="Zm00001eb257280_P001"/>
    <property type="gene ID" value="Zm00001eb257280"/>
</dbReference>
<dbReference type="FunFam" id="1.10.10.60:FF:000015">
    <property type="entry name" value="Transcription factor RAX3"/>
    <property type="match status" value="1"/>
</dbReference>
<dbReference type="EnsemblPlants" id="Zm00001eb257280_T001">
    <property type="protein sequence ID" value="Zm00001eb257280_P001"/>
    <property type="gene ID" value="Zm00001eb257280"/>
</dbReference>
<dbReference type="InterPro" id="IPR017930">
    <property type="entry name" value="Myb_dom"/>
</dbReference>
<evidence type="ECO:0000256" key="1">
    <source>
        <dbReference type="ARBA" id="ARBA00004123"/>
    </source>
</evidence>
<evidence type="ECO:0000259" key="8">
    <source>
        <dbReference type="PROSITE" id="PS51294"/>
    </source>
</evidence>
<evidence type="ECO:0000256" key="5">
    <source>
        <dbReference type="ARBA" id="ARBA00023163"/>
    </source>
</evidence>
<reference evidence="10" key="1">
    <citation type="journal article" date="2009" name="Science">
        <title>The B73 maize genome: complexity, diversity, and dynamics.</title>
        <authorList>
            <person name="Schnable P.S."/>
            <person name="Ware D."/>
            <person name="Fulton R.S."/>
            <person name="Stein J.C."/>
            <person name="Wei F."/>
            <person name="Pasternak S."/>
            <person name="Liang C."/>
            <person name="Zhang J."/>
            <person name="Fulton L."/>
            <person name="Graves T.A."/>
            <person name="Minx P."/>
            <person name="Reily A.D."/>
            <person name="Courtney L."/>
            <person name="Kruchowski S.S."/>
            <person name="Tomlinson C."/>
            <person name="Strong C."/>
            <person name="Delehaunty K."/>
            <person name="Fronick C."/>
            <person name="Courtney B."/>
            <person name="Rock S.M."/>
            <person name="Belter E."/>
            <person name="Du F."/>
            <person name="Kim K."/>
            <person name="Abbott R.M."/>
            <person name="Cotton M."/>
            <person name="Levy A."/>
            <person name="Marchetto P."/>
            <person name="Ochoa K."/>
            <person name="Jackson S.M."/>
            <person name="Gillam B."/>
            <person name="Chen W."/>
            <person name="Yan L."/>
            <person name="Higginbotham J."/>
            <person name="Cardenas M."/>
            <person name="Waligorski J."/>
            <person name="Applebaum E."/>
            <person name="Phelps L."/>
            <person name="Falcone J."/>
            <person name="Kanchi K."/>
            <person name="Thane T."/>
            <person name="Scimone A."/>
            <person name="Thane N."/>
            <person name="Henke J."/>
            <person name="Wang T."/>
            <person name="Ruppert J."/>
            <person name="Shah N."/>
            <person name="Rotter K."/>
            <person name="Hodges J."/>
            <person name="Ingenthron E."/>
            <person name="Cordes M."/>
            <person name="Kohlberg S."/>
            <person name="Sgro J."/>
            <person name="Delgado B."/>
            <person name="Mead K."/>
            <person name="Chinwalla A."/>
            <person name="Leonard S."/>
            <person name="Crouse K."/>
            <person name="Collura K."/>
            <person name="Kudrna D."/>
            <person name="Currie J."/>
            <person name="He R."/>
            <person name="Angelova A."/>
            <person name="Rajasekar S."/>
            <person name="Mueller T."/>
            <person name="Lomeli R."/>
            <person name="Scara G."/>
            <person name="Ko A."/>
            <person name="Delaney K."/>
            <person name="Wissotski M."/>
            <person name="Lopez G."/>
            <person name="Campos D."/>
            <person name="Braidotti M."/>
            <person name="Ashley E."/>
            <person name="Golser W."/>
            <person name="Kim H."/>
            <person name="Lee S."/>
            <person name="Lin J."/>
            <person name="Dujmic Z."/>
            <person name="Kim W."/>
            <person name="Talag J."/>
            <person name="Zuccolo A."/>
            <person name="Fan C."/>
            <person name="Sebastian A."/>
            <person name="Kramer M."/>
            <person name="Spiegel L."/>
            <person name="Nascimento L."/>
            <person name="Zutavern T."/>
            <person name="Miller B."/>
            <person name="Ambroise C."/>
            <person name="Muller S."/>
            <person name="Spooner W."/>
            <person name="Narechania A."/>
            <person name="Ren L."/>
            <person name="Wei S."/>
            <person name="Kumari S."/>
            <person name="Faga B."/>
            <person name="Levy M.J."/>
            <person name="McMahan L."/>
            <person name="Van Buren P."/>
            <person name="Vaughn M.W."/>
            <person name="Ying K."/>
            <person name="Yeh C.-T."/>
            <person name="Emrich S.J."/>
            <person name="Jia Y."/>
            <person name="Kalyanaraman A."/>
            <person name="Hsia A.-P."/>
            <person name="Barbazuk W.B."/>
            <person name="Baucom R.S."/>
            <person name="Brutnell T.P."/>
            <person name="Carpita N.C."/>
            <person name="Chaparro C."/>
            <person name="Chia J.-M."/>
            <person name="Deragon J.-M."/>
            <person name="Estill J.C."/>
            <person name="Fu Y."/>
            <person name="Jeddeloh J.A."/>
            <person name="Han Y."/>
            <person name="Lee H."/>
            <person name="Li P."/>
            <person name="Lisch D.R."/>
            <person name="Liu S."/>
            <person name="Liu Z."/>
            <person name="Nagel D.H."/>
            <person name="McCann M.C."/>
            <person name="SanMiguel P."/>
            <person name="Myers A.M."/>
            <person name="Nettleton D."/>
            <person name="Nguyen J."/>
            <person name="Penning B.W."/>
            <person name="Ponnala L."/>
            <person name="Schneider K.L."/>
            <person name="Schwartz D.C."/>
            <person name="Sharma A."/>
            <person name="Soderlund C."/>
            <person name="Springer N.M."/>
            <person name="Sun Q."/>
            <person name="Wang H."/>
            <person name="Waterman M."/>
            <person name="Westerman R."/>
            <person name="Wolfgruber T.K."/>
            <person name="Yang L."/>
            <person name="Yu Y."/>
            <person name="Zhang L."/>
            <person name="Zhou S."/>
            <person name="Zhu Q."/>
            <person name="Bennetzen J.L."/>
            <person name="Dawe R.K."/>
            <person name="Jiang J."/>
            <person name="Jiang N."/>
            <person name="Presting G.G."/>
            <person name="Wessler S.R."/>
            <person name="Aluru S."/>
            <person name="Martienssen R.A."/>
            <person name="Clifton S.W."/>
            <person name="McCombie W.R."/>
            <person name="Wing R.A."/>
            <person name="Wilson R.K."/>
        </authorList>
    </citation>
    <scope>NUCLEOTIDE SEQUENCE [LARGE SCALE GENOMIC DNA]</scope>
    <source>
        <strain evidence="10">cv. B73</strain>
    </source>
</reference>
<dbReference type="InterPro" id="IPR001005">
    <property type="entry name" value="SANT/Myb"/>
</dbReference>
<feature type="domain" description="HTH myb-type" evidence="8">
    <location>
        <begin position="9"/>
        <end position="63"/>
    </location>
</feature>
<dbReference type="CDD" id="cd00167">
    <property type="entry name" value="SANT"/>
    <property type="match status" value="1"/>
</dbReference>
<name>A0A804PNY9_MAIZE</name>
<keyword evidence="2" id="KW-0677">Repeat</keyword>
<dbReference type="InParanoid" id="A0A804PNY9"/>
<evidence type="ECO:0000256" key="4">
    <source>
        <dbReference type="ARBA" id="ARBA00023125"/>
    </source>
</evidence>
<comment type="subcellular location">
    <subcellularLocation>
        <location evidence="1">Nucleus</location>
    </subcellularLocation>
</comment>
<evidence type="ECO:0000313" key="10">
    <source>
        <dbReference type="Proteomes" id="UP000007305"/>
    </source>
</evidence>
<organism evidence="9 10">
    <name type="scientific">Zea mays</name>
    <name type="common">Maize</name>
    <dbReference type="NCBI Taxonomy" id="4577"/>
    <lineage>
        <taxon>Eukaryota</taxon>
        <taxon>Viridiplantae</taxon>
        <taxon>Streptophyta</taxon>
        <taxon>Embryophyta</taxon>
        <taxon>Tracheophyta</taxon>
        <taxon>Spermatophyta</taxon>
        <taxon>Magnoliopsida</taxon>
        <taxon>Liliopsida</taxon>
        <taxon>Poales</taxon>
        <taxon>Poaceae</taxon>
        <taxon>PACMAD clade</taxon>
        <taxon>Panicoideae</taxon>
        <taxon>Andropogonodae</taxon>
        <taxon>Andropogoneae</taxon>
        <taxon>Tripsacinae</taxon>
        <taxon>Zea</taxon>
    </lineage>
</organism>
<evidence type="ECO:0000256" key="6">
    <source>
        <dbReference type="ARBA" id="ARBA00023242"/>
    </source>
</evidence>
<reference evidence="9" key="3">
    <citation type="submission" date="2021-05" db="UniProtKB">
        <authorList>
            <consortium name="EnsemblPlants"/>
        </authorList>
    </citation>
    <scope>IDENTIFICATION</scope>
    <source>
        <strain evidence="9">cv. B73</strain>
    </source>
</reference>
<dbReference type="SMART" id="SM00717">
    <property type="entry name" value="SANT"/>
    <property type="match status" value="2"/>
</dbReference>
<dbReference type="GO" id="GO:0003700">
    <property type="term" value="F:DNA-binding transcription factor activity"/>
    <property type="evidence" value="ECO:0000318"/>
    <property type="project" value="GO_Central"/>
</dbReference>
<feature type="domain" description="Myb-like" evidence="7">
    <location>
        <begin position="9"/>
        <end position="63"/>
    </location>
</feature>
<dbReference type="Proteomes" id="UP000007305">
    <property type="component" value="Chromosome 5"/>
</dbReference>
<dbReference type="GO" id="GO:0030154">
    <property type="term" value="P:cell differentiation"/>
    <property type="evidence" value="ECO:0000318"/>
    <property type="project" value="GO_Central"/>
</dbReference>
<dbReference type="FunFam" id="1.10.10.60:FF:000755">
    <property type="entry name" value="Transcription factor MYB36"/>
    <property type="match status" value="1"/>
</dbReference>
<evidence type="ECO:0000256" key="3">
    <source>
        <dbReference type="ARBA" id="ARBA00023015"/>
    </source>
</evidence>
<dbReference type="PANTHER" id="PTHR48000">
    <property type="entry name" value="OS09G0431300 PROTEIN"/>
    <property type="match status" value="1"/>
</dbReference>
<reference evidence="9" key="2">
    <citation type="submission" date="2019-07" db="EMBL/GenBank/DDBJ databases">
        <authorList>
            <person name="Seetharam A."/>
            <person name="Woodhouse M."/>
            <person name="Cannon E."/>
        </authorList>
    </citation>
    <scope>NUCLEOTIDE SEQUENCE [LARGE SCALE GENOMIC DNA]</scope>
    <source>
        <strain evidence="9">cv. B73</strain>
    </source>
</reference>
<protein>
    <recommendedName>
        <fullName evidence="11">Transcription factor MYB36</fullName>
    </recommendedName>
</protein>
<dbReference type="SUPFAM" id="SSF46689">
    <property type="entry name" value="Homeodomain-like"/>
    <property type="match status" value="1"/>
</dbReference>
<dbReference type="GO" id="GO:0006355">
    <property type="term" value="P:regulation of DNA-templated transcription"/>
    <property type="evidence" value="ECO:0000318"/>
    <property type="project" value="GO_Central"/>
</dbReference>
<keyword evidence="3" id="KW-0805">Transcription regulation</keyword>
<gene>
    <name evidence="9" type="primary">LOC103627833</name>
</gene>
<dbReference type="PANTHER" id="PTHR48000:SF69">
    <property type="entry name" value="TRANSCRIPTION FACTOR MYB36"/>
    <property type="match status" value="1"/>
</dbReference>
<dbReference type="PROSITE" id="PS50090">
    <property type="entry name" value="MYB_LIKE"/>
    <property type="match status" value="2"/>
</dbReference>
<dbReference type="OrthoDB" id="2143914at2759"/>
<dbReference type="RefSeq" id="XP_008646370.1">
    <property type="nucleotide sequence ID" value="XM_008648148.3"/>
</dbReference>